<evidence type="ECO:0000313" key="3">
    <source>
        <dbReference type="Proteomes" id="UP000292423"/>
    </source>
</evidence>
<organism evidence="2 3">
    <name type="scientific">Fluviicoccus keumensis</name>
    <dbReference type="NCBI Taxonomy" id="1435465"/>
    <lineage>
        <taxon>Bacteria</taxon>
        <taxon>Pseudomonadati</taxon>
        <taxon>Pseudomonadota</taxon>
        <taxon>Gammaproteobacteria</taxon>
        <taxon>Moraxellales</taxon>
        <taxon>Moraxellaceae</taxon>
        <taxon>Fluviicoccus</taxon>
    </lineage>
</organism>
<dbReference type="Proteomes" id="UP000292423">
    <property type="component" value="Unassembled WGS sequence"/>
</dbReference>
<gene>
    <name evidence="2" type="ORF">EV700_3121</name>
</gene>
<keyword evidence="3" id="KW-1185">Reference proteome</keyword>
<comment type="caution">
    <text evidence="2">The sequence shown here is derived from an EMBL/GenBank/DDBJ whole genome shotgun (WGS) entry which is preliminary data.</text>
</comment>
<sequence>MQLSSLDWQFVANVATSIGALIAAVVFLWQVRSAHHEREFSVFLQFIEEYDALSDERREKWVTIKDALKNNPSEAAEVHDRQHSLGYLKTRCSQLEPLYAIEHSLLEREARSLNVLNYLCSFALKDSEKKKILCLLLANEISYYKNNLTILSEIIERERQQLLLPLIQSKSLTKISISEYFNHAK</sequence>
<evidence type="ECO:0000313" key="2">
    <source>
        <dbReference type="EMBL" id="RZU36908.1"/>
    </source>
</evidence>
<reference evidence="2 3" key="1">
    <citation type="submission" date="2019-02" db="EMBL/GenBank/DDBJ databases">
        <title>Genomic Encyclopedia of Type Strains, Phase IV (KMG-IV): sequencing the most valuable type-strain genomes for metagenomic binning, comparative biology and taxonomic classification.</title>
        <authorList>
            <person name="Goeker M."/>
        </authorList>
    </citation>
    <scope>NUCLEOTIDE SEQUENCE [LARGE SCALE GENOMIC DNA]</scope>
    <source>
        <strain evidence="2 3">DSM 105135</strain>
    </source>
</reference>
<feature type="transmembrane region" description="Helical" evidence="1">
    <location>
        <begin position="6"/>
        <end position="29"/>
    </location>
</feature>
<protein>
    <submittedName>
        <fullName evidence="2">Uncharacterized protein</fullName>
    </submittedName>
</protein>
<dbReference type="AlphaFoldDB" id="A0A4Q7YIF5"/>
<name>A0A4Q7YIF5_9GAMM</name>
<accession>A0A4Q7YIF5</accession>
<dbReference type="EMBL" id="SHKX01000016">
    <property type="protein sequence ID" value="RZU36908.1"/>
    <property type="molecule type" value="Genomic_DNA"/>
</dbReference>
<evidence type="ECO:0000256" key="1">
    <source>
        <dbReference type="SAM" id="Phobius"/>
    </source>
</evidence>
<dbReference type="RefSeq" id="WP_130415499.1">
    <property type="nucleotide sequence ID" value="NZ_SHKX01000016.1"/>
</dbReference>
<keyword evidence="1" id="KW-1133">Transmembrane helix</keyword>
<keyword evidence="1" id="KW-0812">Transmembrane</keyword>
<proteinExistence type="predicted"/>
<keyword evidence="1" id="KW-0472">Membrane</keyword>